<organism evidence="1 2">
    <name type="scientific">Mycobacterium phage Rey</name>
    <dbReference type="NCBI Taxonomy" id="1034115"/>
    <lineage>
        <taxon>Viruses</taxon>
        <taxon>Duplodnaviria</taxon>
        <taxon>Heunggongvirae</taxon>
        <taxon>Uroviricota</taxon>
        <taxon>Caudoviricetes</taxon>
        <taxon>Vilmaviridae</taxon>
        <taxon>Mclasvirinae</taxon>
        <taxon>Reyvirus</taxon>
        <taxon>Reyvirus rey</taxon>
    </lineage>
</organism>
<dbReference type="GeneID" id="40081012"/>
<proteinExistence type="predicted"/>
<keyword evidence="2" id="KW-1185">Reference proteome</keyword>
<protein>
    <submittedName>
        <fullName evidence="1">Uncharacterized protein</fullName>
    </submittedName>
</protein>
<sequence>MPETACWWRLRLQPNEDGYACVHQWHVGEDWTPEKYIPWSGHIDYFDGRNDWSWPYKVETHVVYPHLKESYYQEIDWHSVRPGRPVYYLDVLDLVPPSLPSILDPNPVGFFKFSNSKWHPRETCSEACSEMHTYDFGCCMR</sequence>
<dbReference type="KEGG" id="vg:40081012"/>
<reference evidence="1 2" key="1">
    <citation type="journal article" date="2011" name="PLoS ONE">
        <title>Cluster K Mycobacteriophages: Insights into the Evolutionary Origins of Mycobacteriophage TM4.</title>
        <authorList>
            <person name="Pope W.H."/>
            <person name="Ferreira C.M."/>
            <person name="Jacobs-Sera D."/>
            <person name="Benjamin R.C."/>
            <person name="Davis A.J."/>
            <person name="Dejong R.J."/>
            <person name="Elgin S.C."/>
            <person name="Guilfoile F.R."/>
            <person name="Forsyth M.H."/>
            <person name="Harris A.D."/>
            <person name="Harvey S.E."/>
            <person name="Hughes L.E."/>
            <person name="Hynes P.M."/>
            <person name="Jackson A.S."/>
            <person name="Jalal M.D."/>
            <person name="Macmurray E.A."/>
            <person name="Manley C.M."/>
            <person name="McDonough M.J."/>
            <person name="Mosier J.L."/>
            <person name="Osterbann L.J."/>
            <person name="Rabinowitz H.S."/>
            <person name="Rhyan C.N."/>
            <person name="Russell D.A."/>
            <person name="Saha M.S."/>
            <person name="Shaffer C.D."/>
            <person name="Simon S.E."/>
            <person name="Sims E.F."/>
            <person name="Tovar I.G."/>
            <person name="Weisser E.G."/>
            <person name="Wertz J.T."/>
            <person name="Weston-Hafer K.A."/>
            <person name="Williamson K.E."/>
            <person name="Zhang B."/>
            <person name="Cresawn S.G."/>
            <person name="Jain P."/>
            <person name="Piuri M."/>
            <person name="Jacobs W.R.Jr."/>
            <person name="Hendrix R.W."/>
            <person name="Hatfull G.F."/>
        </authorList>
    </citation>
    <scope>NUCLEOTIDE SEQUENCE [LARGE SCALE GENOMIC DNA]</scope>
    <source>
        <strain evidence="1">Rey</strain>
    </source>
</reference>
<dbReference type="Proteomes" id="UP000008418">
    <property type="component" value="Segment"/>
</dbReference>
<accession>G1D5G2</accession>
<dbReference type="RefSeq" id="YP_009605090.1">
    <property type="nucleotide sequence ID" value="NC_041971.1"/>
</dbReference>
<dbReference type="EMBL" id="JF937105">
    <property type="protein sequence ID" value="AEK10011.1"/>
    <property type="molecule type" value="Genomic_DNA"/>
</dbReference>
<gene>
    <name evidence="1" type="primary">100</name>
    <name evidence="1" type="ORF">PBI_REY_100</name>
</gene>
<evidence type="ECO:0000313" key="2">
    <source>
        <dbReference type="Proteomes" id="UP000008418"/>
    </source>
</evidence>
<evidence type="ECO:0000313" key="1">
    <source>
        <dbReference type="EMBL" id="AEK10011.1"/>
    </source>
</evidence>
<name>G1D5G2_9CAUD</name>